<dbReference type="InterPro" id="IPR052316">
    <property type="entry name" value="Speedy-Ringo_regulator"/>
</dbReference>
<reference evidence="4" key="1">
    <citation type="submission" date="2022-03" db="EMBL/GenBank/DDBJ databases">
        <authorList>
            <person name="Martin C."/>
        </authorList>
    </citation>
    <scope>NUCLEOTIDE SEQUENCE</scope>
</reference>
<dbReference type="GO" id="GO:0019901">
    <property type="term" value="F:protein kinase binding"/>
    <property type="evidence" value="ECO:0007669"/>
    <property type="project" value="InterPro"/>
</dbReference>
<organism evidence="4 5">
    <name type="scientific">Owenia fusiformis</name>
    <name type="common">Polychaete worm</name>
    <dbReference type="NCBI Taxonomy" id="6347"/>
    <lineage>
        <taxon>Eukaryota</taxon>
        <taxon>Metazoa</taxon>
        <taxon>Spiralia</taxon>
        <taxon>Lophotrochozoa</taxon>
        <taxon>Annelida</taxon>
        <taxon>Polychaeta</taxon>
        <taxon>Sedentaria</taxon>
        <taxon>Canalipalpata</taxon>
        <taxon>Sabellida</taxon>
        <taxon>Oweniida</taxon>
        <taxon>Oweniidae</taxon>
        <taxon>Owenia</taxon>
    </lineage>
</organism>
<dbReference type="Proteomes" id="UP000749559">
    <property type="component" value="Unassembled WGS sequence"/>
</dbReference>
<feature type="compositionally biased region" description="Acidic residues" evidence="3">
    <location>
        <begin position="245"/>
        <end position="256"/>
    </location>
</feature>
<gene>
    <name evidence="4" type="ORF">OFUS_LOCUS16865</name>
</gene>
<feature type="region of interest" description="Disordered" evidence="3">
    <location>
        <begin position="222"/>
        <end position="272"/>
    </location>
</feature>
<dbReference type="EMBL" id="CAIIXF020000008">
    <property type="protein sequence ID" value="CAH1791821.1"/>
    <property type="molecule type" value="Genomic_DNA"/>
</dbReference>
<protein>
    <submittedName>
        <fullName evidence="4">Uncharacterized protein</fullName>
    </submittedName>
</protein>
<dbReference type="AlphaFoldDB" id="A0A8J1XVF5"/>
<evidence type="ECO:0000256" key="2">
    <source>
        <dbReference type="ARBA" id="ARBA00023306"/>
    </source>
</evidence>
<dbReference type="Pfam" id="PF11357">
    <property type="entry name" value="Spy1"/>
    <property type="match status" value="1"/>
</dbReference>
<evidence type="ECO:0000256" key="1">
    <source>
        <dbReference type="ARBA" id="ARBA00010932"/>
    </source>
</evidence>
<feature type="compositionally biased region" description="Polar residues" evidence="3">
    <location>
        <begin position="259"/>
        <end position="270"/>
    </location>
</feature>
<sequence>MMASIQHIGAKNILHLPLQHNGIIYHGEDSELSSPEFETPNTNKIHTKRSRHDSGIGGDIAGPAKRARKPNFVVKSREMQAFFRLLDDTVIHEFLMRDLCRRISDKYLLAMVFAYFKRADLEVKEYNRMTFFVGLYLANDMEEDEEDAKYEIFPWALGTNWKDNYPRFLRKRDRFWQKIDYRAVVSRKCCEEVMAIQRDHYIWRRERPEHHAGALRNHLRDDDWYPRGPNKSPRKCHMCKSPPQEDTETDTTDDSSESWYLSSCSDSSPEFSHPRVKTVHVVSNSRFDMQGLQLTLQEENEQIWPSYIMTAVQTQC</sequence>
<dbReference type="OrthoDB" id="9442170at2759"/>
<accession>A0A8J1XVF5</accession>
<name>A0A8J1XVF5_OWEFU</name>
<evidence type="ECO:0000313" key="4">
    <source>
        <dbReference type="EMBL" id="CAH1791821.1"/>
    </source>
</evidence>
<dbReference type="InterPro" id="IPR020984">
    <property type="entry name" value="Speedy"/>
</dbReference>
<evidence type="ECO:0000256" key="3">
    <source>
        <dbReference type="SAM" id="MobiDB-lite"/>
    </source>
</evidence>
<comment type="similarity">
    <text evidence="1">Belongs to the Speedy/Ringo family.</text>
</comment>
<feature type="region of interest" description="Disordered" evidence="3">
    <location>
        <begin position="31"/>
        <end position="60"/>
    </location>
</feature>
<keyword evidence="2" id="KW-0131">Cell cycle</keyword>
<dbReference type="PANTHER" id="PTHR31545:SF5">
    <property type="entry name" value="SPEEDY PROTEIN A"/>
    <property type="match status" value="1"/>
</dbReference>
<evidence type="ECO:0000313" key="5">
    <source>
        <dbReference type="Proteomes" id="UP000749559"/>
    </source>
</evidence>
<keyword evidence="5" id="KW-1185">Reference proteome</keyword>
<dbReference type="PANTHER" id="PTHR31545">
    <property type="entry name" value="SEEDY PROTEIN A/C FAMILY MEMBER"/>
    <property type="match status" value="1"/>
</dbReference>
<proteinExistence type="inferred from homology"/>
<comment type="caution">
    <text evidence="4">The sequence shown here is derived from an EMBL/GenBank/DDBJ whole genome shotgun (WGS) entry which is preliminary data.</text>
</comment>